<evidence type="ECO:0000313" key="7">
    <source>
        <dbReference type="Proteomes" id="UP001190466"/>
    </source>
</evidence>
<sequence length="487" mass="54955">MTAIVPDQPSLHELHSRPFASLREEYDYRVEDIEGALPAALTGTLFRIGPGKFEVGDTVLKTMFDADGMVSRFILDGKSVHFTNRYVRTEQYLGGDTMSRRGITTNAPSLRGNLRWPANTANTNIVSMCGELLALWEGGRPHRIDPESLDTLGTKHFDGDRLGYLGAFSAHPKWDPRTGEVYNFGLDLFPTPRLRCYRIDPSGRCTQINSLGLWDMVWNHDFALTERHMVFVLDPLRPNIRTLLRTRSLERALEYQVRNGSTRFALVPRDGSAPRVIEHDPIFHIHVTNAYEDGTDTVVEFIRFEDPQVFIQLGERIEAPGDSADPRAHLTIDEWPRGHLVRYRITKSGRITETVLSDGAPMEFPQYDWRRSTSEHSITYAAAASSDLGHYNSVVRIDHRTGTRSEFDFGLAQTGEPLFVPRSADAAEDDGWLLVVNHDLVTHRSALVIFDARRLADGPLCTAHLKHHLPIGFHGTFRRQIAQPAPV</sequence>
<keyword evidence="4 5" id="KW-0408">Iron</keyword>
<proteinExistence type="inferred from homology"/>
<dbReference type="Proteomes" id="UP001190466">
    <property type="component" value="Chromosome"/>
</dbReference>
<organism evidence="6 7">
    <name type="scientific">[Mycobacterium] wendilense</name>
    <dbReference type="NCBI Taxonomy" id="3064284"/>
    <lineage>
        <taxon>Bacteria</taxon>
        <taxon>Bacillati</taxon>
        <taxon>Actinomycetota</taxon>
        <taxon>Actinomycetes</taxon>
        <taxon>Mycobacteriales</taxon>
        <taxon>Mycobacteriaceae</taxon>
        <taxon>Mycolicibacter</taxon>
    </lineage>
</organism>
<dbReference type="Pfam" id="PF03055">
    <property type="entry name" value="RPE65"/>
    <property type="match status" value="1"/>
</dbReference>
<comment type="cofactor">
    <cofactor evidence="5">
        <name>Fe(2+)</name>
        <dbReference type="ChEBI" id="CHEBI:29033"/>
    </cofactor>
    <text evidence="5">Binds 1 Fe(2+) ion per subunit.</text>
</comment>
<comment type="similarity">
    <text evidence="1 5">Belongs to the carotenoid oxygenase family.</text>
</comment>
<accession>A0ABN9NV71</accession>
<dbReference type="EC" id="1.13.11.-" evidence="5"/>
<keyword evidence="3 5" id="KW-0560">Oxidoreductase</keyword>
<evidence type="ECO:0000256" key="4">
    <source>
        <dbReference type="ARBA" id="ARBA00023004"/>
    </source>
</evidence>
<evidence type="ECO:0000256" key="2">
    <source>
        <dbReference type="ARBA" id="ARBA00022723"/>
    </source>
</evidence>
<keyword evidence="2 5" id="KW-0479">Metal-binding</keyword>
<dbReference type="RefSeq" id="WP_316514740.1">
    <property type="nucleotide sequence ID" value="NZ_OY726395.1"/>
</dbReference>
<name>A0ABN9NV71_9MYCO</name>
<evidence type="ECO:0000313" key="6">
    <source>
        <dbReference type="EMBL" id="CAJ1580318.1"/>
    </source>
</evidence>
<evidence type="ECO:0000256" key="3">
    <source>
        <dbReference type="ARBA" id="ARBA00023002"/>
    </source>
</evidence>
<gene>
    <name evidence="6" type="ORF">MU0050_000983</name>
</gene>
<reference evidence="6 7" key="1">
    <citation type="submission" date="2023-08" db="EMBL/GenBank/DDBJ databases">
        <authorList>
            <person name="Folkvardsen B D."/>
            <person name="Norman A."/>
        </authorList>
    </citation>
    <scope>NUCLEOTIDE SEQUENCE [LARGE SCALE GENOMIC DNA]</scope>
    <source>
        <strain evidence="6 7">Mu0050</strain>
    </source>
</reference>
<evidence type="ECO:0000256" key="5">
    <source>
        <dbReference type="RuleBase" id="RU364048"/>
    </source>
</evidence>
<dbReference type="PANTHER" id="PTHR10543:SF89">
    <property type="entry name" value="CAROTENOID 9,10(9',10')-CLEAVAGE DIOXYGENASE 1"/>
    <property type="match status" value="1"/>
</dbReference>
<dbReference type="PANTHER" id="PTHR10543">
    <property type="entry name" value="BETA-CAROTENE DIOXYGENASE"/>
    <property type="match status" value="1"/>
</dbReference>
<evidence type="ECO:0000256" key="1">
    <source>
        <dbReference type="ARBA" id="ARBA00006787"/>
    </source>
</evidence>
<protein>
    <recommendedName>
        <fullName evidence="5">Dioxygenase</fullName>
        <ecNumber evidence="5">1.13.11.-</ecNumber>
    </recommendedName>
</protein>
<keyword evidence="5" id="KW-0223">Dioxygenase</keyword>
<dbReference type="EMBL" id="OY726395">
    <property type="protein sequence ID" value="CAJ1580318.1"/>
    <property type="molecule type" value="Genomic_DNA"/>
</dbReference>
<keyword evidence="7" id="KW-1185">Reference proteome</keyword>
<dbReference type="InterPro" id="IPR004294">
    <property type="entry name" value="Carotenoid_Oase"/>
</dbReference>